<dbReference type="PANTHER" id="PTHR48090">
    <property type="entry name" value="UNDECAPRENYL-PHOSPHATE 4-DEOXY-4-FORMAMIDO-L-ARABINOSE TRANSFERASE-RELATED"/>
    <property type="match status" value="1"/>
</dbReference>
<dbReference type="CDD" id="cd04179">
    <property type="entry name" value="DPM_DPG-synthase_like"/>
    <property type="match status" value="1"/>
</dbReference>
<dbReference type="AlphaFoldDB" id="A0A1F7H1X5"/>
<feature type="domain" description="Glycosyltransferase 2-like" evidence="1">
    <location>
        <begin position="8"/>
        <end position="169"/>
    </location>
</feature>
<dbReference type="InterPro" id="IPR029044">
    <property type="entry name" value="Nucleotide-diphossugar_trans"/>
</dbReference>
<reference evidence="2 3" key="1">
    <citation type="journal article" date="2016" name="Nat. Commun.">
        <title>Thousands of microbial genomes shed light on interconnected biogeochemical processes in an aquifer system.</title>
        <authorList>
            <person name="Anantharaman K."/>
            <person name="Brown C.T."/>
            <person name="Hug L.A."/>
            <person name="Sharon I."/>
            <person name="Castelle C.J."/>
            <person name="Probst A.J."/>
            <person name="Thomas B.C."/>
            <person name="Singh A."/>
            <person name="Wilkins M.J."/>
            <person name="Karaoz U."/>
            <person name="Brodie E.L."/>
            <person name="Williams K.H."/>
            <person name="Hubbard S.S."/>
            <person name="Banfield J.F."/>
        </authorList>
    </citation>
    <scope>NUCLEOTIDE SEQUENCE [LARGE SCALE GENOMIC DNA]</scope>
</reference>
<accession>A0A1F7H1X5</accession>
<gene>
    <name evidence="2" type="ORF">A3C25_04695</name>
</gene>
<dbReference type="InterPro" id="IPR050256">
    <property type="entry name" value="Glycosyltransferase_2"/>
</dbReference>
<dbReference type="Proteomes" id="UP000177913">
    <property type="component" value="Unassembled WGS sequence"/>
</dbReference>
<comment type="caution">
    <text evidence="2">The sequence shown here is derived from an EMBL/GenBank/DDBJ whole genome shotgun (WGS) entry which is preliminary data.</text>
</comment>
<dbReference type="InterPro" id="IPR001173">
    <property type="entry name" value="Glyco_trans_2-like"/>
</dbReference>
<evidence type="ECO:0000313" key="3">
    <source>
        <dbReference type="Proteomes" id="UP000177913"/>
    </source>
</evidence>
<dbReference type="EMBL" id="MFZO01000011">
    <property type="protein sequence ID" value="OGK25397.1"/>
    <property type="molecule type" value="Genomic_DNA"/>
</dbReference>
<protein>
    <recommendedName>
        <fullName evidence="1">Glycosyltransferase 2-like domain-containing protein</fullName>
    </recommendedName>
</protein>
<sequence>MRKNKTIVVLPAYNAEKTIEKTYRNIPQGVVDEILVVDDASLDNTTHVIKKLKLKLFIHEKNLGYGANQKTCYKEALKLGADIIVMLHPDYQYDPRYIKYLIQPIIDRDFDIMLGTRIRTRSETLKNGMPIYKYFGNRILTLFENLVLGLNLTEYHTGYRVFHKSVLQKLNYAKFSNDFVFDQQMLIYAHATGFRIGEFYTPCMYRKESSSITFSKSVKYGVETIINLLYYIFDKKRFL</sequence>
<evidence type="ECO:0000259" key="1">
    <source>
        <dbReference type="Pfam" id="PF00535"/>
    </source>
</evidence>
<dbReference type="Pfam" id="PF00535">
    <property type="entry name" value="Glycos_transf_2"/>
    <property type="match status" value="1"/>
</dbReference>
<name>A0A1F7H1X5_9BACT</name>
<evidence type="ECO:0000313" key="2">
    <source>
        <dbReference type="EMBL" id="OGK25397.1"/>
    </source>
</evidence>
<organism evidence="2 3">
    <name type="scientific">Candidatus Roizmanbacteria bacterium RIFCSPHIGHO2_02_FULL_38_11</name>
    <dbReference type="NCBI Taxonomy" id="1802039"/>
    <lineage>
        <taxon>Bacteria</taxon>
        <taxon>Candidatus Roizmaniibacteriota</taxon>
    </lineage>
</organism>
<dbReference type="SUPFAM" id="SSF53448">
    <property type="entry name" value="Nucleotide-diphospho-sugar transferases"/>
    <property type="match status" value="1"/>
</dbReference>
<dbReference type="PANTHER" id="PTHR48090:SF7">
    <property type="entry name" value="RFBJ PROTEIN"/>
    <property type="match status" value="1"/>
</dbReference>
<dbReference type="Gene3D" id="3.90.550.10">
    <property type="entry name" value="Spore Coat Polysaccharide Biosynthesis Protein SpsA, Chain A"/>
    <property type="match status" value="1"/>
</dbReference>
<proteinExistence type="predicted"/>